<feature type="compositionally biased region" description="Low complexity" evidence="1">
    <location>
        <begin position="1411"/>
        <end position="1420"/>
    </location>
</feature>
<feature type="compositionally biased region" description="Low complexity" evidence="1">
    <location>
        <begin position="902"/>
        <end position="915"/>
    </location>
</feature>
<feature type="compositionally biased region" description="Basic residues" evidence="1">
    <location>
        <begin position="650"/>
        <end position="659"/>
    </location>
</feature>
<dbReference type="EMBL" id="NWUJ01000016">
    <property type="protein sequence ID" value="PFH31218.1"/>
    <property type="molecule type" value="Genomic_DNA"/>
</dbReference>
<feature type="region of interest" description="Disordered" evidence="1">
    <location>
        <begin position="808"/>
        <end position="838"/>
    </location>
</feature>
<dbReference type="GeneID" id="40308144"/>
<feature type="compositionally biased region" description="Acidic residues" evidence="1">
    <location>
        <begin position="300"/>
        <end position="312"/>
    </location>
</feature>
<dbReference type="VEuPathDB" id="ToxoDB:BESB_030920"/>
<feature type="compositionally biased region" description="Basic and acidic residues" evidence="1">
    <location>
        <begin position="93"/>
        <end position="103"/>
    </location>
</feature>
<dbReference type="RefSeq" id="XP_029215227.1">
    <property type="nucleotide sequence ID" value="XM_029361760.1"/>
</dbReference>
<feature type="region of interest" description="Disordered" evidence="1">
    <location>
        <begin position="1077"/>
        <end position="1146"/>
    </location>
</feature>
<feature type="region of interest" description="Disordered" evidence="1">
    <location>
        <begin position="286"/>
        <end position="390"/>
    </location>
</feature>
<feature type="compositionally biased region" description="Low complexity" evidence="1">
    <location>
        <begin position="1"/>
        <end position="14"/>
    </location>
</feature>
<protein>
    <submittedName>
        <fullName evidence="2">Uncharacterized protein</fullName>
    </submittedName>
</protein>
<comment type="caution">
    <text evidence="2">The sequence shown here is derived from an EMBL/GenBank/DDBJ whole genome shotgun (WGS) entry which is preliminary data.</text>
</comment>
<feature type="compositionally biased region" description="Low complexity" evidence="1">
    <location>
        <begin position="863"/>
        <end position="877"/>
    </location>
</feature>
<reference evidence="2 3" key="1">
    <citation type="submission" date="2017-09" db="EMBL/GenBank/DDBJ databases">
        <title>Genome sequencing of Besnoitia besnoiti strain Bb-Ger1.</title>
        <authorList>
            <person name="Schares G."/>
            <person name="Venepally P."/>
            <person name="Lorenzi H.A."/>
        </authorList>
    </citation>
    <scope>NUCLEOTIDE SEQUENCE [LARGE SCALE GENOMIC DNA]</scope>
    <source>
        <strain evidence="2 3">Bb-Ger1</strain>
    </source>
</reference>
<feature type="compositionally biased region" description="Basic and acidic residues" evidence="1">
    <location>
        <begin position="1123"/>
        <end position="1141"/>
    </location>
</feature>
<feature type="compositionally biased region" description="Low complexity" evidence="1">
    <location>
        <begin position="126"/>
        <end position="135"/>
    </location>
</feature>
<name>A0A2A9LXK7_BESBE</name>
<feature type="compositionally biased region" description="Basic and acidic residues" evidence="1">
    <location>
        <begin position="548"/>
        <end position="570"/>
    </location>
</feature>
<gene>
    <name evidence="2" type="ORF">BESB_030920</name>
</gene>
<feature type="compositionally biased region" description="Basic and acidic residues" evidence="1">
    <location>
        <begin position="733"/>
        <end position="754"/>
    </location>
</feature>
<dbReference type="KEGG" id="bbes:BESB_030920"/>
<feature type="compositionally biased region" description="Low complexity" evidence="1">
    <location>
        <begin position="1363"/>
        <end position="1374"/>
    </location>
</feature>
<feature type="compositionally biased region" description="Low complexity" evidence="1">
    <location>
        <begin position="438"/>
        <end position="449"/>
    </location>
</feature>
<dbReference type="OrthoDB" id="390891at2759"/>
<accession>A0A2A9LXK7</accession>
<feature type="compositionally biased region" description="Basic and acidic residues" evidence="1">
    <location>
        <begin position="360"/>
        <end position="376"/>
    </location>
</feature>
<feature type="compositionally biased region" description="Pro residues" evidence="1">
    <location>
        <begin position="808"/>
        <end position="818"/>
    </location>
</feature>
<feature type="compositionally biased region" description="Basic and acidic residues" evidence="1">
    <location>
        <begin position="707"/>
        <end position="718"/>
    </location>
</feature>
<organism evidence="2 3">
    <name type="scientific">Besnoitia besnoiti</name>
    <name type="common">Apicomplexan protozoan</name>
    <dbReference type="NCBI Taxonomy" id="94643"/>
    <lineage>
        <taxon>Eukaryota</taxon>
        <taxon>Sar</taxon>
        <taxon>Alveolata</taxon>
        <taxon>Apicomplexa</taxon>
        <taxon>Conoidasida</taxon>
        <taxon>Coccidia</taxon>
        <taxon>Eucoccidiorida</taxon>
        <taxon>Eimeriorina</taxon>
        <taxon>Sarcocystidae</taxon>
        <taxon>Besnoitia</taxon>
    </lineage>
</organism>
<feature type="region of interest" description="Disordered" evidence="1">
    <location>
        <begin position="1178"/>
        <end position="1202"/>
    </location>
</feature>
<feature type="region of interest" description="Disordered" evidence="1">
    <location>
        <begin position="60"/>
        <end position="135"/>
    </location>
</feature>
<evidence type="ECO:0000256" key="1">
    <source>
        <dbReference type="SAM" id="MobiDB-lite"/>
    </source>
</evidence>
<feature type="region of interest" description="Disordered" evidence="1">
    <location>
        <begin position="863"/>
        <end position="955"/>
    </location>
</feature>
<evidence type="ECO:0000313" key="2">
    <source>
        <dbReference type="EMBL" id="PFH31218.1"/>
    </source>
</evidence>
<feature type="compositionally biased region" description="Low complexity" evidence="1">
    <location>
        <begin position="157"/>
        <end position="175"/>
    </location>
</feature>
<feature type="compositionally biased region" description="Acidic residues" evidence="1">
    <location>
        <begin position="675"/>
        <end position="684"/>
    </location>
</feature>
<sequence>MEPLSASAAPARATSARRERPVRACRQRALPSTGAGAYRPTCPSLLPCTEWIFHHYALSRQEPGDGPTRSEGAEQAESDSTQSLAPLNGEAQAARDCEGRDAPEPEGSARSTASRPSPLSWPDGGAAHLPFPASSSHSASAALLGGVAQTAEGLSEPPRALSAPAASGGSPASGSDLISSSLEAGSYPSPPRVLLPARAAQGSGGWPSTLLDAPEHAKAWSRFYLHHADSRAPFNSFTSRDAVGLLFRLLPSLSLSPDEVLVELGHGACPLMPFIWSRLKRNDEKKQRRCGAVRGKGAFEGEDGDGDEEGTDACEANGLHTPPLRAQKRRKADTERETPCVLSQGPEQEAKDEDDDKSDDAESRSRSAAKVRRDASGVEPESGEAASPFAWGRYVGIESCREAAEAALLQGRNLDDLFLESAPSSRASSPRVDERSSDPLPDSLAPPAADTHDAADGGASAGRGSAGSTVASPAFASSSGSSSLAAFSSSPCPFDCVSAPVRSAAATGPRRAQRGRGRQGERKGRLGTAEAKVAANAENGSEEGAAGGEERPHEEPRGADCDTHEGDKSLAAEASPARNKKVDAATSGGRILREMLRSGCLEFALCTDGFRYVGADGQLQLEKIFFEDLFLSEPRTRGRDRPRGGAPRGRGGRRGRGRHGATPLGFSVEKPGEGGSDDGDEEQNDSERVCSAQKGQEAAPAGCLAAEAERVQSDKARDSQLPSQEALPDEGPLEAHADDRAQPMDIDGAPRGHAETLTPGDTACCPASSELSTGCCDHRQLPSPVSSAYPGSSGAACPASASCGPPPLCTASPSPSPPSLALSSTCSGPRPSSVEGVCPVAKGADTAVTGACASGAGGSAVHSPPCLSSTSSALSPSEGGTPPPSASPCTKESPVKLPATVPSPGGSPSRESPCPAALPPSSPAEDPPSVLSLGCPSGPSPSSRPCPGSVGASAPAASQASGASSLLSAAPSGSALTFLKPGGVKYVVLKSTLDSICVMLPCTGTLNWEEDLRIPRQLVIWFDSFARLLQDPPSSSSSSSCAASSPRSLSQAAASSAASPLSSAVAGVPSSVVKTEALPADTSELQSTVGGRGQAGQEADAGANLEAEEAGKSMPPYLSPLAPKREAEREKRREAGADAREAAQSGGVLASGDVEAVMEAGRLAGNGFALGESEEIEASMESESVREGDTAENGCRKNDRVQPVPEVSAGNRKKVSREAAGAPSGPFVVFLEPKNKARIHLLTIFKVIYAATFSSTPSPARFLRLCRICSPKSRGQDKAVGYLLEKRASCFASYSELYEDVQEVSRQFQKSDPCGDLDDLLPPFEPVKWASDEPSDIEVLVDYVWSEQTAQALRRKSRGGARGPRAPRASGRRAAAGRKESAASGEVQPHAPPEARRPRGGQGRGGRRGRGASAPLAGAPTKRRAEGEQSPAETEMQMADKPSNSDDGGTAPATAERTEERGEEAGRGGGREAGSSLTQRAVAEGEKECFHAGDAGTDAPELPPEREEETEDERRASATPSDAQAEREAIAGHDGLGLVTLN</sequence>
<feature type="compositionally biased region" description="Acidic residues" evidence="1">
    <location>
        <begin position="350"/>
        <end position="359"/>
    </location>
</feature>
<feature type="compositionally biased region" description="Low complexity" evidence="1">
    <location>
        <begin position="466"/>
        <end position="489"/>
    </location>
</feature>
<feature type="compositionally biased region" description="Low complexity" evidence="1">
    <location>
        <begin position="697"/>
        <end position="706"/>
    </location>
</feature>
<feature type="region of interest" description="Disordered" evidence="1">
    <location>
        <begin position="1353"/>
        <end position="1542"/>
    </location>
</feature>
<evidence type="ECO:0000313" key="3">
    <source>
        <dbReference type="Proteomes" id="UP000224006"/>
    </source>
</evidence>
<keyword evidence="3" id="KW-1185">Reference proteome</keyword>
<dbReference type="Proteomes" id="UP000224006">
    <property type="component" value="Chromosome XIII"/>
</dbReference>
<feature type="compositionally biased region" description="Pro residues" evidence="1">
    <location>
        <begin position="916"/>
        <end position="926"/>
    </location>
</feature>
<feature type="region of interest" description="Disordered" evidence="1">
    <location>
        <begin position="1"/>
        <end position="41"/>
    </location>
</feature>
<feature type="compositionally biased region" description="Low complexity" evidence="1">
    <location>
        <begin position="421"/>
        <end position="430"/>
    </location>
</feature>
<feature type="region of interest" description="Disordered" evidence="1">
    <location>
        <begin position="635"/>
        <end position="763"/>
    </location>
</feature>
<feature type="compositionally biased region" description="Basic and acidic residues" evidence="1">
    <location>
        <begin position="1183"/>
        <end position="1200"/>
    </location>
</feature>
<feature type="compositionally biased region" description="Basic and acidic residues" evidence="1">
    <location>
        <begin position="1456"/>
        <end position="1470"/>
    </location>
</feature>
<feature type="region of interest" description="Disordered" evidence="1">
    <location>
        <begin position="501"/>
        <end position="585"/>
    </location>
</feature>
<feature type="region of interest" description="Disordered" evidence="1">
    <location>
        <begin position="150"/>
        <end position="184"/>
    </location>
</feature>
<feature type="compositionally biased region" description="Low complexity" evidence="1">
    <location>
        <begin position="927"/>
        <end position="937"/>
    </location>
</feature>
<feature type="compositionally biased region" description="Low complexity" evidence="1">
    <location>
        <begin position="534"/>
        <end position="544"/>
    </location>
</feature>
<feature type="region of interest" description="Disordered" evidence="1">
    <location>
        <begin position="420"/>
        <end position="489"/>
    </location>
</feature>
<proteinExistence type="predicted"/>
<feature type="compositionally biased region" description="Low complexity" evidence="1">
    <location>
        <begin position="945"/>
        <end position="955"/>
    </location>
</feature>